<dbReference type="Proteomes" id="UP000186883">
    <property type="component" value="Unassembled WGS sequence"/>
</dbReference>
<accession>A0ABX3DPV0</accession>
<gene>
    <name evidence="1" type="ORF">ATP06_0224865</name>
</gene>
<evidence type="ECO:0000313" key="1">
    <source>
        <dbReference type="EMBL" id="OKA06355.1"/>
    </source>
</evidence>
<dbReference type="InterPro" id="IPR028228">
    <property type="entry name" value="Imm53"/>
</dbReference>
<proteinExistence type="predicted"/>
<comment type="caution">
    <text evidence="1">The sequence shown here is derived from an EMBL/GenBank/DDBJ whole genome shotgun (WGS) entry which is preliminary data.</text>
</comment>
<sequence>MGDAEGARLFVSGGELNPLQFLQGWYRDQCNEDWEHEFGIRMETLDNPGWHVVVDVVDTDLEGKKFERRWSEADESRWIWAAADGESYDLTCDPLSLEKGLEWFREFAEGAAYSPPMQREK</sequence>
<reference evidence="1" key="1">
    <citation type="submission" date="2016-11" db="EMBL/GenBank/DDBJ databases">
        <title>Genome sequencing of Amycolatopsis regifaucium.</title>
        <authorList>
            <person name="Mayilraj S."/>
            <person name="Kaur N."/>
        </authorList>
    </citation>
    <scope>NUCLEOTIDE SEQUENCE [LARGE SCALE GENOMIC DNA]</scope>
    <source>
        <strain evidence="1">GY080</strain>
    </source>
</reference>
<name>A0ABX3DPV0_9PSEU</name>
<organism evidence="1 2">
    <name type="scientific">Amycolatopsis regifaucium</name>
    <dbReference type="NCBI Taxonomy" id="546365"/>
    <lineage>
        <taxon>Bacteria</taxon>
        <taxon>Bacillati</taxon>
        <taxon>Actinomycetota</taxon>
        <taxon>Actinomycetes</taxon>
        <taxon>Pseudonocardiales</taxon>
        <taxon>Pseudonocardiaceae</taxon>
        <taxon>Amycolatopsis</taxon>
    </lineage>
</organism>
<dbReference type="EMBL" id="LOBU02000015">
    <property type="protein sequence ID" value="OKA06355.1"/>
    <property type="molecule type" value="Genomic_DNA"/>
</dbReference>
<protein>
    <recommendedName>
        <fullName evidence="3">Rhodanese-related sulfurtransferase</fullName>
    </recommendedName>
</protein>
<evidence type="ECO:0008006" key="3">
    <source>
        <dbReference type="Google" id="ProtNLM"/>
    </source>
</evidence>
<keyword evidence="2" id="KW-1185">Reference proteome</keyword>
<dbReference type="Pfam" id="PF15580">
    <property type="entry name" value="Imm53"/>
    <property type="match status" value="1"/>
</dbReference>
<evidence type="ECO:0000313" key="2">
    <source>
        <dbReference type="Proteomes" id="UP000186883"/>
    </source>
</evidence>